<reference evidence="1" key="1">
    <citation type="submission" date="2018-05" db="EMBL/GenBank/DDBJ databases">
        <authorList>
            <person name="Lanie J.A."/>
            <person name="Ng W.-L."/>
            <person name="Kazmierczak K.M."/>
            <person name="Andrzejewski T.M."/>
            <person name="Davidsen T.M."/>
            <person name="Wayne K.J."/>
            <person name="Tettelin H."/>
            <person name="Glass J.I."/>
            <person name="Rusch D."/>
            <person name="Podicherti R."/>
            <person name="Tsui H.-C.T."/>
            <person name="Winkler M.E."/>
        </authorList>
    </citation>
    <scope>NUCLEOTIDE SEQUENCE</scope>
</reference>
<sequence>MTIVDGFGEGSFQEDSDHVLFVFRRSV</sequence>
<dbReference type="AlphaFoldDB" id="A0A382MDY5"/>
<accession>A0A382MDY5</accession>
<feature type="non-terminal residue" evidence="1">
    <location>
        <position position="27"/>
    </location>
</feature>
<organism evidence="1">
    <name type="scientific">marine metagenome</name>
    <dbReference type="NCBI Taxonomy" id="408172"/>
    <lineage>
        <taxon>unclassified sequences</taxon>
        <taxon>metagenomes</taxon>
        <taxon>ecological metagenomes</taxon>
    </lineage>
</organism>
<dbReference type="EMBL" id="UINC01092124">
    <property type="protein sequence ID" value="SVC45441.1"/>
    <property type="molecule type" value="Genomic_DNA"/>
</dbReference>
<evidence type="ECO:0000313" key="1">
    <source>
        <dbReference type="EMBL" id="SVC45441.1"/>
    </source>
</evidence>
<name>A0A382MDY5_9ZZZZ</name>
<protein>
    <submittedName>
        <fullName evidence="1">Uncharacterized protein</fullName>
    </submittedName>
</protein>
<gene>
    <name evidence="1" type="ORF">METZ01_LOCUS298295</name>
</gene>
<proteinExistence type="predicted"/>